<keyword evidence="2" id="KW-1185">Reference proteome</keyword>
<evidence type="ECO:0000313" key="1">
    <source>
        <dbReference type="EMBL" id="KAJ8896535.1"/>
    </source>
</evidence>
<organism evidence="1 2">
    <name type="scientific">Dryococelus australis</name>
    <dbReference type="NCBI Taxonomy" id="614101"/>
    <lineage>
        <taxon>Eukaryota</taxon>
        <taxon>Metazoa</taxon>
        <taxon>Ecdysozoa</taxon>
        <taxon>Arthropoda</taxon>
        <taxon>Hexapoda</taxon>
        <taxon>Insecta</taxon>
        <taxon>Pterygota</taxon>
        <taxon>Neoptera</taxon>
        <taxon>Polyneoptera</taxon>
        <taxon>Phasmatodea</taxon>
        <taxon>Verophasmatodea</taxon>
        <taxon>Anareolatae</taxon>
        <taxon>Phasmatidae</taxon>
        <taxon>Eurycanthinae</taxon>
        <taxon>Dryococelus</taxon>
    </lineage>
</organism>
<accession>A0ABQ9IIK5</accession>
<evidence type="ECO:0000313" key="2">
    <source>
        <dbReference type="Proteomes" id="UP001159363"/>
    </source>
</evidence>
<gene>
    <name evidence="1" type="ORF">PR048_001879</name>
</gene>
<sequence>MLEQVLTDFQQLLGSEPPPKRKLFRWNKNFQIIQEVADHQREGNNAETSQHLCGKITREVDVGNDAWNWWVYPDQLYAST</sequence>
<comment type="caution">
    <text evidence="1">The sequence shown here is derived from an EMBL/GenBank/DDBJ whole genome shotgun (WGS) entry which is preliminary data.</text>
</comment>
<dbReference type="EMBL" id="JARBHB010000001">
    <property type="protein sequence ID" value="KAJ8896535.1"/>
    <property type="molecule type" value="Genomic_DNA"/>
</dbReference>
<dbReference type="Proteomes" id="UP001159363">
    <property type="component" value="Chromosome 1"/>
</dbReference>
<name>A0ABQ9IIK5_9NEOP</name>
<reference evidence="1 2" key="1">
    <citation type="submission" date="2023-02" db="EMBL/GenBank/DDBJ databases">
        <title>LHISI_Scaffold_Assembly.</title>
        <authorList>
            <person name="Stuart O.P."/>
            <person name="Cleave R."/>
            <person name="Magrath M.J.L."/>
            <person name="Mikheyev A.S."/>
        </authorList>
    </citation>
    <scope>NUCLEOTIDE SEQUENCE [LARGE SCALE GENOMIC DNA]</scope>
    <source>
        <strain evidence="1">Daus_M_001</strain>
        <tissue evidence="1">Leg muscle</tissue>
    </source>
</reference>
<proteinExistence type="predicted"/>
<protein>
    <submittedName>
        <fullName evidence="1">Uncharacterized protein</fullName>
    </submittedName>
</protein>